<dbReference type="Gene3D" id="1.10.260.40">
    <property type="entry name" value="lambda repressor-like DNA-binding domains"/>
    <property type="match status" value="1"/>
</dbReference>
<dbReference type="SMART" id="SM00354">
    <property type="entry name" value="HTH_LACI"/>
    <property type="match status" value="1"/>
</dbReference>
<dbReference type="Gene3D" id="3.40.50.2300">
    <property type="match status" value="2"/>
</dbReference>
<keyword evidence="6" id="KW-1185">Reference proteome</keyword>
<dbReference type="Pfam" id="PF00356">
    <property type="entry name" value="LacI"/>
    <property type="match status" value="1"/>
</dbReference>
<dbReference type="PROSITE" id="PS50932">
    <property type="entry name" value="HTH_LACI_2"/>
    <property type="match status" value="1"/>
</dbReference>
<keyword evidence="1" id="KW-0805">Transcription regulation</keyword>
<evidence type="ECO:0000256" key="1">
    <source>
        <dbReference type="ARBA" id="ARBA00023015"/>
    </source>
</evidence>
<evidence type="ECO:0000259" key="4">
    <source>
        <dbReference type="PROSITE" id="PS50932"/>
    </source>
</evidence>
<gene>
    <name evidence="5" type="ORF">SAMN06265377_2289</name>
</gene>
<dbReference type="AlphaFoldDB" id="A0A285MTE9"/>
<dbReference type="RefSeq" id="WP_133067246.1">
    <property type="nucleotide sequence ID" value="NZ_OBEH01000003.1"/>
</dbReference>
<evidence type="ECO:0000256" key="2">
    <source>
        <dbReference type="ARBA" id="ARBA00023125"/>
    </source>
</evidence>
<dbReference type="InterPro" id="IPR028082">
    <property type="entry name" value="Peripla_BP_I"/>
</dbReference>
<dbReference type="PANTHER" id="PTHR30146">
    <property type="entry name" value="LACI-RELATED TRANSCRIPTIONAL REPRESSOR"/>
    <property type="match status" value="1"/>
</dbReference>
<reference evidence="6" key="1">
    <citation type="submission" date="2017-09" db="EMBL/GenBank/DDBJ databases">
        <authorList>
            <person name="Varghese N."/>
            <person name="Submissions S."/>
        </authorList>
    </citation>
    <scope>NUCLEOTIDE SEQUENCE [LARGE SCALE GENOMIC DNA]</scope>
    <source>
        <strain evidence="6">DSM 25885</strain>
    </source>
</reference>
<evidence type="ECO:0000313" key="6">
    <source>
        <dbReference type="Proteomes" id="UP000219048"/>
    </source>
</evidence>
<dbReference type="SUPFAM" id="SSF53822">
    <property type="entry name" value="Periplasmic binding protein-like I"/>
    <property type="match status" value="1"/>
</dbReference>
<accession>A0A285MTE9</accession>
<evidence type="ECO:0000313" key="5">
    <source>
        <dbReference type="EMBL" id="SNZ00465.1"/>
    </source>
</evidence>
<dbReference type="GO" id="GO:0000976">
    <property type="term" value="F:transcription cis-regulatory region binding"/>
    <property type="evidence" value="ECO:0007669"/>
    <property type="project" value="TreeGrafter"/>
</dbReference>
<evidence type="ECO:0000256" key="3">
    <source>
        <dbReference type="ARBA" id="ARBA00023163"/>
    </source>
</evidence>
<name>A0A285MTE9_9FLAO</name>
<dbReference type="GO" id="GO:0003700">
    <property type="term" value="F:DNA-binding transcription factor activity"/>
    <property type="evidence" value="ECO:0007669"/>
    <property type="project" value="TreeGrafter"/>
</dbReference>
<dbReference type="InterPro" id="IPR010982">
    <property type="entry name" value="Lambda_DNA-bd_dom_sf"/>
</dbReference>
<protein>
    <submittedName>
        <fullName evidence="5">Transcriptional regulator, LacI family</fullName>
    </submittedName>
</protein>
<dbReference type="SUPFAM" id="SSF47413">
    <property type="entry name" value="lambda repressor-like DNA-binding domains"/>
    <property type="match status" value="1"/>
</dbReference>
<dbReference type="OrthoDB" id="628703at2"/>
<dbReference type="InterPro" id="IPR000843">
    <property type="entry name" value="HTH_LacI"/>
</dbReference>
<dbReference type="CDD" id="cd01392">
    <property type="entry name" value="HTH_LacI"/>
    <property type="match status" value="1"/>
</dbReference>
<sequence>MKKKHTIKDIAQAAGVSIGTVDRVLHKRGKVSEKALKAVTDALNNLNYKPNPIARTLKNNTIYSIKVLLPDPEMDPYWKRCMEGINETIEEFSAFDLEIETHCYDPSEPSSFSKTGEQLIQTENLNALLFVPLFEMESNALLKKLGEKQILSATFNSSLSNDLIDQHTGQDLYSSGRVGAKLIHSLIKPDSKIAIVHIDEAFNNAVHMKQKEQGFISFFKDFGSFQIQTLTLNSNEFEVKFPNFVTQFDTMDAFFVTTSKAYEIVKALKKENKKCSIVGYDLLPRNVSCLKTGEIDFLIHQSPKTQASLGLRGLIETLIFGKEIPKKQLLPIDIVNSENVDSYLI</sequence>
<feature type="domain" description="HTH lacI-type" evidence="4">
    <location>
        <begin position="6"/>
        <end position="59"/>
    </location>
</feature>
<dbReference type="InterPro" id="IPR025997">
    <property type="entry name" value="SBP_2_dom"/>
</dbReference>
<dbReference type="Proteomes" id="UP000219048">
    <property type="component" value="Unassembled WGS sequence"/>
</dbReference>
<dbReference type="PANTHER" id="PTHR30146:SF144">
    <property type="entry name" value="LACI-FAMILY TRANSCRIPTION REGULATOR"/>
    <property type="match status" value="1"/>
</dbReference>
<organism evidence="5 6">
    <name type="scientific">Flagellimonas pacifica</name>
    <dbReference type="NCBI Taxonomy" id="1247520"/>
    <lineage>
        <taxon>Bacteria</taxon>
        <taxon>Pseudomonadati</taxon>
        <taxon>Bacteroidota</taxon>
        <taxon>Flavobacteriia</taxon>
        <taxon>Flavobacteriales</taxon>
        <taxon>Flavobacteriaceae</taxon>
        <taxon>Flagellimonas</taxon>
    </lineage>
</organism>
<dbReference type="PROSITE" id="PS00356">
    <property type="entry name" value="HTH_LACI_1"/>
    <property type="match status" value="1"/>
</dbReference>
<proteinExistence type="predicted"/>
<keyword evidence="3" id="KW-0804">Transcription</keyword>
<dbReference type="EMBL" id="OBEH01000003">
    <property type="protein sequence ID" value="SNZ00465.1"/>
    <property type="molecule type" value="Genomic_DNA"/>
</dbReference>
<keyword evidence="2" id="KW-0238">DNA-binding</keyword>
<dbReference type="Pfam" id="PF13407">
    <property type="entry name" value="Peripla_BP_4"/>
    <property type="match status" value="1"/>
</dbReference>